<keyword evidence="4" id="KW-1185">Reference proteome</keyword>
<evidence type="ECO:0008006" key="5">
    <source>
        <dbReference type="Google" id="ProtNLM"/>
    </source>
</evidence>
<evidence type="ECO:0000313" key="3">
    <source>
        <dbReference type="EMBL" id="MBB4064459.1"/>
    </source>
</evidence>
<name>A0A7W6J450_9HYPH</name>
<dbReference type="PROSITE" id="PS51257">
    <property type="entry name" value="PROKAR_LIPOPROTEIN"/>
    <property type="match status" value="1"/>
</dbReference>
<feature type="signal peptide" evidence="2">
    <location>
        <begin position="1"/>
        <end position="23"/>
    </location>
</feature>
<dbReference type="Proteomes" id="UP000528286">
    <property type="component" value="Unassembled WGS sequence"/>
</dbReference>
<comment type="caution">
    <text evidence="3">The sequence shown here is derived from an EMBL/GenBank/DDBJ whole genome shotgun (WGS) entry which is preliminary data.</text>
</comment>
<protein>
    <recommendedName>
        <fullName evidence="5">Lipoprotein</fullName>
    </recommendedName>
</protein>
<evidence type="ECO:0000313" key="4">
    <source>
        <dbReference type="Proteomes" id="UP000528286"/>
    </source>
</evidence>
<sequence>MTGKVQAKMRMGAAMTAVLLAVAGCNTPTTTPFDHGNKAPGMDKPSTAKGAPAPVVTGTCPQISLREGTAFLRKGGKGKNGAPDDQAKLQYQVSLADTTRQCTMDESGTTKVMAMAQGRIVLGPMGKAGTFTLPIRVAVVDGDKTVYSELVKFNTELAAGQPSGQFLFQKEGIVLPPGTSGTARIFLGFDEGPYNTK</sequence>
<keyword evidence="2" id="KW-0732">Signal</keyword>
<proteinExistence type="predicted"/>
<reference evidence="3 4" key="1">
    <citation type="submission" date="2020-08" db="EMBL/GenBank/DDBJ databases">
        <title>Genomic Encyclopedia of Type Strains, Phase IV (KMG-IV): sequencing the most valuable type-strain genomes for metagenomic binning, comparative biology and taxonomic classification.</title>
        <authorList>
            <person name="Goeker M."/>
        </authorList>
    </citation>
    <scope>NUCLEOTIDE SEQUENCE [LARGE SCALE GENOMIC DNA]</scope>
    <source>
        <strain evidence="3 4">DSM 29853</strain>
    </source>
</reference>
<dbReference type="EMBL" id="JACIEZ010000002">
    <property type="protein sequence ID" value="MBB4064459.1"/>
    <property type="molecule type" value="Genomic_DNA"/>
</dbReference>
<organism evidence="3 4">
    <name type="scientific">Gellertiella hungarica</name>
    <dbReference type="NCBI Taxonomy" id="1572859"/>
    <lineage>
        <taxon>Bacteria</taxon>
        <taxon>Pseudomonadati</taxon>
        <taxon>Pseudomonadota</taxon>
        <taxon>Alphaproteobacteria</taxon>
        <taxon>Hyphomicrobiales</taxon>
        <taxon>Rhizobiaceae</taxon>
        <taxon>Gellertiella</taxon>
    </lineage>
</organism>
<evidence type="ECO:0000256" key="1">
    <source>
        <dbReference type="SAM" id="MobiDB-lite"/>
    </source>
</evidence>
<evidence type="ECO:0000256" key="2">
    <source>
        <dbReference type="SAM" id="SignalP"/>
    </source>
</evidence>
<feature type="region of interest" description="Disordered" evidence="1">
    <location>
        <begin position="30"/>
        <end position="53"/>
    </location>
</feature>
<dbReference type="RefSeq" id="WP_183365679.1">
    <property type="nucleotide sequence ID" value="NZ_JACIEZ010000002.1"/>
</dbReference>
<feature type="chain" id="PRO_5031288612" description="Lipoprotein" evidence="2">
    <location>
        <begin position="24"/>
        <end position="197"/>
    </location>
</feature>
<dbReference type="AlphaFoldDB" id="A0A7W6J450"/>
<accession>A0A7W6J450</accession>
<gene>
    <name evidence="3" type="ORF">GGR23_001636</name>
</gene>